<dbReference type="WBParaSite" id="nRc.2.0.1.t08190-RA">
    <property type="protein sequence ID" value="nRc.2.0.1.t08190-RA"/>
    <property type="gene ID" value="nRc.2.0.1.g08190"/>
</dbReference>
<dbReference type="InterPro" id="IPR036277">
    <property type="entry name" value="SMC_hinge_sf"/>
</dbReference>
<evidence type="ECO:0000256" key="10">
    <source>
        <dbReference type="PIRNR" id="PIRNR005719"/>
    </source>
</evidence>
<dbReference type="SUPFAM" id="SSF75553">
    <property type="entry name" value="Smc hinge domain"/>
    <property type="match status" value="1"/>
</dbReference>
<feature type="coiled-coil region" evidence="11">
    <location>
        <begin position="383"/>
        <end position="466"/>
    </location>
</feature>
<evidence type="ECO:0000313" key="15">
    <source>
        <dbReference type="WBParaSite" id="nRc.2.0.1.t08190-RA"/>
    </source>
</evidence>
<dbReference type="PANTHER" id="PTHR18937">
    <property type="entry name" value="STRUCTURAL MAINTENANCE OF CHROMOSOMES SMC FAMILY MEMBER"/>
    <property type="match status" value="1"/>
</dbReference>
<evidence type="ECO:0000256" key="11">
    <source>
        <dbReference type="SAM" id="Coils"/>
    </source>
</evidence>
<evidence type="ECO:0000256" key="1">
    <source>
        <dbReference type="ARBA" id="ARBA00004123"/>
    </source>
</evidence>
<dbReference type="InterPro" id="IPR010935">
    <property type="entry name" value="SMC_hinge"/>
</dbReference>
<dbReference type="Gene3D" id="3.40.50.300">
    <property type="entry name" value="P-loop containing nucleotide triphosphate hydrolases"/>
    <property type="match status" value="2"/>
</dbReference>
<sequence>MGVLLEIELENFKSYKGKHRIGPFKTFSAVIGPNGSGKSNLMDAICFVLGEKTSTLRVKKISDLIHGAPTGKPVSTRCHVSLIYQHDDGRAQTFSRMVMGANAEYRVDNKVVTLAQYTQELERLNIFIKAKNCLVFQGTVESLAMKTSKERALLFEEISRSNELKEEYDRLKAEKEAKLEKDEAEKYQRMKDLLAEKQLKLHLFKLFHNERESKVICEELEKKRGDLNKIDERRAKLEEQLKEKKKEHGKLNRELGKVEQQIHELDADLNKKKPNFIKVKENVRHTERKLEAIEKALTSAKRTAESQQDVVNHLQEDLKKCLAEREEYEAALRQDSQREGLQLNDTQLSEYHKLKGEVAKQCAQYQQDVDVLDREQQMDQDVLDNEKRRRVEYSTKISQKQQELEATRKRVERLVDQLESNKRQIAEQTEIFNKTKEEVENAKNRLEVVTLEVNKLNNQLQEANVDTSESSRMQRKQELVESLKRISTGIVYGRLVDLCQPSHKRYQLAVTKVLGKNMNAIIVDTQKTAHDCIQYMKEQRIEQELFLALDYIDVKPTNEQLRSVKSIINLVESTKFIFLGESCFFCCISYRKVVLFSRELREPRGVKLVIDVIQFDPPQIKRALQFACGNALVCETAEDARKLAFVGTQRHKVIAYYDELMEMFQILKSFSSLHCAVSLDGTLFQKSGIISGGTSELRAKARRWDEKAVSQLRTQKAALVEEQKELHRIRRKEGDVGVAENTIKQLETRVKYMAADKDKTVMKINITMLKDNLSLKESQVKQLERDLLQLKAESDNFEPRLLEIENRMSERAGKSKSMQDEMNKAADKIFARFCSKLGVNNIRQYEDREVKFQQEKKKKLLDYDRQIGKLRGEIEFNKSEDKNTQLSKMSEAYKKEEKDLAKLKKEEQQQIKIIEEGSKKMEDLKMQRVSKKNALEEKEAELNEMKKQLAIAQKDTGLAQKQTAALETKLESKKSERHSLLQTCKVEDIKLPMSRGSAVDIVDDSESSTQASSSQDFSTQATKEIYEKEAKIKINYGRLDADLKQIESDDEIEKVSDRLLKEVTDMQHHLQTISAPNLRATEKLEDVKGRLAETAEEFEQTRRKAKKVKIAFEKIRKERCDRFNKCFNHVSGIIDEIYKALSRNMSAQAYLVPENTDEPYLEGITFNCVAPGKRYRQMDNLSGGEKTIAALSLLFAMHSFNSAPFFVLDEIDAALDNTNIGKVAAFIREQCDKHMQIIVISLKEEFYNRADALIGVYPTTGPCMESGILSLDLTKYKDLVADEE</sequence>
<dbReference type="GO" id="GO:0005524">
    <property type="term" value="F:ATP binding"/>
    <property type="evidence" value="ECO:0007669"/>
    <property type="project" value="InterPro"/>
</dbReference>
<accession>A0A915I2X7</accession>
<keyword evidence="14" id="KW-1185">Reference proteome</keyword>
<dbReference type="SMART" id="SM00968">
    <property type="entry name" value="SMC_hinge"/>
    <property type="match status" value="1"/>
</dbReference>
<dbReference type="GO" id="GO:0005634">
    <property type="term" value="C:nucleus"/>
    <property type="evidence" value="ECO:0007669"/>
    <property type="project" value="UniProtKB-SubCell"/>
</dbReference>
<dbReference type="Gene3D" id="1.20.1060.20">
    <property type="match status" value="1"/>
</dbReference>
<dbReference type="InterPro" id="IPR003395">
    <property type="entry name" value="RecF/RecN/SMC_N"/>
</dbReference>
<evidence type="ECO:0000256" key="2">
    <source>
        <dbReference type="ARBA" id="ARBA00004286"/>
    </source>
</evidence>
<evidence type="ECO:0000256" key="4">
    <source>
        <dbReference type="ARBA" id="ARBA00022454"/>
    </source>
</evidence>
<feature type="coiled-coil region" evidence="11">
    <location>
        <begin position="886"/>
        <end position="955"/>
    </location>
</feature>
<evidence type="ECO:0000313" key="14">
    <source>
        <dbReference type="Proteomes" id="UP000887565"/>
    </source>
</evidence>
<evidence type="ECO:0000256" key="6">
    <source>
        <dbReference type="ARBA" id="ARBA00022776"/>
    </source>
</evidence>
<dbReference type="InterPro" id="IPR027417">
    <property type="entry name" value="P-loop_NTPase"/>
</dbReference>
<dbReference type="GO" id="GO:0008278">
    <property type="term" value="C:cohesin complex"/>
    <property type="evidence" value="ECO:0007669"/>
    <property type="project" value="InterPro"/>
</dbReference>
<dbReference type="InterPro" id="IPR028468">
    <property type="entry name" value="Smc1_ABC"/>
</dbReference>
<comment type="subcellular location">
    <subcellularLocation>
        <location evidence="2">Chromosome</location>
    </subcellularLocation>
    <subcellularLocation>
        <location evidence="1 10">Nucleus</location>
    </subcellularLocation>
</comment>
<keyword evidence="5" id="KW-0132">Cell division</keyword>
<evidence type="ECO:0000259" key="13">
    <source>
        <dbReference type="SMART" id="SM00968"/>
    </source>
</evidence>
<dbReference type="InterPro" id="IPR024704">
    <property type="entry name" value="SMC"/>
</dbReference>
<proteinExistence type="inferred from homology"/>
<name>A0A915I2X7_ROMCU</name>
<evidence type="ECO:0000256" key="5">
    <source>
        <dbReference type="ARBA" id="ARBA00022618"/>
    </source>
</evidence>
<reference evidence="15" key="1">
    <citation type="submission" date="2022-11" db="UniProtKB">
        <authorList>
            <consortium name="WormBaseParasite"/>
        </authorList>
    </citation>
    <scope>IDENTIFICATION</scope>
</reference>
<dbReference type="GO" id="GO:0007062">
    <property type="term" value="P:sister chromatid cohesion"/>
    <property type="evidence" value="ECO:0007669"/>
    <property type="project" value="InterPro"/>
</dbReference>
<feature type="domain" description="SMC hinge" evidence="13">
    <location>
        <begin position="489"/>
        <end position="644"/>
    </location>
</feature>
<comment type="similarity">
    <text evidence="3">Belongs to the SMC family. SMC1 subfamily.</text>
</comment>
<dbReference type="Proteomes" id="UP000887565">
    <property type="component" value="Unplaced"/>
</dbReference>
<dbReference type="SUPFAM" id="SSF52540">
    <property type="entry name" value="P-loop containing nucleoside triphosphate hydrolases"/>
    <property type="match status" value="1"/>
</dbReference>
<dbReference type="GO" id="GO:0016887">
    <property type="term" value="F:ATP hydrolysis activity"/>
    <property type="evidence" value="ECO:0007669"/>
    <property type="project" value="InterPro"/>
</dbReference>
<keyword evidence="4" id="KW-0158">Chromosome</keyword>
<protein>
    <recommendedName>
        <fullName evidence="10">Structural maintenance of chromosomes protein</fullName>
    </recommendedName>
</protein>
<feature type="coiled-coil region" evidence="11">
    <location>
        <begin position="154"/>
        <end position="338"/>
    </location>
</feature>
<dbReference type="OMA" id="KHMDFQR"/>
<evidence type="ECO:0000256" key="9">
    <source>
        <dbReference type="ARBA" id="ARBA00023306"/>
    </source>
</evidence>
<evidence type="ECO:0000256" key="8">
    <source>
        <dbReference type="ARBA" id="ARBA00023242"/>
    </source>
</evidence>
<keyword evidence="9" id="KW-0131">Cell cycle</keyword>
<feature type="compositionally biased region" description="Low complexity" evidence="12">
    <location>
        <begin position="1007"/>
        <end position="1020"/>
    </location>
</feature>
<feature type="region of interest" description="Disordered" evidence="12">
    <location>
        <begin position="1001"/>
        <end position="1020"/>
    </location>
</feature>
<dbReference type="Pfam" id="PF02463">
    <property type="entry name" value="SMC_N"/>
    <property type="match status" value="1"/>
</dbReference>
<dbReference type="FunFam" id="1.20.1060.20:FF:000001">
    <property type="entry name" value="Structural maintenance of chromosomes 1A"/>
    <property type="match status" value="1"/>
</dbReference>
<dbReference type="Pfam" id="PF06470">
    <property type="entry name" value="SMC_hinge"/>
    <property type="match status" value="1"/>
</dbReference>
<organism evidence="14 15">
    <name type="scientific">Romanomermis culicivorax</name>
    <name type="common">Nematode worm</name>
    <dbReference type="NCBI Taxonomy" id="13658"/>
    <lineage>
        <taxon>Eukaryota</taxon>
        <taxon>Metazoa</taxon>
        <taxon>Ecdysozoa</taxon>
        <taxon>Nematoda</taxon>
        <taxon>Enoplea</taxon>
        <taxon>Dorylaimia</taxon>
        <taxon>Mermithida</taxon>
        <taxon>Mermithoidea</taxon>
        <taxon>Mermithidae</taxon>
        <taxon>Romanomermis</taxon>
    </lineage>
</organism>
<dbReference type="PIRSF" id="PIRSF005719">
    <property type="entry name" value="SMC"/>
    <property type="match status" value="1"/>
</dbReference>
<keyword evidence="6" id="KW-0498">Mitosis</keyword>
<dbReference type="CDD" id="cd03275">
    <property type="entry name" value="ABC_SMC1_euk"/>
    <property type="match status" value="1"/>
</dbReference>
<dbReference type="PANTHER" id="PTHR18937:SF12">
    <property type="entry name" value="STRUCTURAL MAINTENANCE OF CHROMOSOMES PROTEIN"/>
    <property type="match status" value="1"/>
</dbReference>
<evidence type="ECO:0000256" key="12">
    <source>
        <dbReference type="SAM" id="MobiDB-lite"/>
    </source>
</evidence>
<feature type="coiled-coil region" evidence="11">
    <location>
        <begin position="712"/>
        <end position="793"/>
    </location>
</feature>
<keyword evidence="7 11" id="KW-0175">Coiled coil</keyword>
<evidence type="ECO:0000256" key="3">
    <source>
        <dbReference type="ARBA" id="ARBA00005597"/>
    </source>
</evidence>
<feature type="coiled-coil region" evidence="11">
    <location>
        <begin position="1077"/>
        <end position="1111"/>
    </location>
</feature>
<keyword evidence="8 10" id="KW-0539">Nucleus</keyword>
<dbReference type="Gene3D" id="3.30.70.1620">
    <property type="match status" value="1"/>
</dbReference>
<evidence type="ECO:0000256" key="7">
    <source>
        <dbReference type="ARBA" id="ARBA00023054"/>
    </source>
</evidence>
<dbReference type="GO" id="GO:0051301">
    <property type="term" value="P:cell division"/>
    <property type="evidence" value="ECO:0007669"/>
    <property type="project" value="UniProtKB-KW"/>
</dbReference>
<dbReference type="GO" id="GO:0003677">
    <property type="term" value="F:DNA binding"/>
    <property type="evidence" value="ECO:0007669"/>
    <property type="project" value="TreeGrafter"/>
</dbReference>